<evidence type="ECO:0000256" key="1">
    <source>
        <dbReference type="SAM" id="Coils"/>
    </source>
</evidence>
<dbReference type="InterPro" id="IPR011029">
    <property type="entry name" value="DEATH-like_dom_sf"/>
</dbReference>
<dbReference type="Pfam" id="PF00531">
    <property type="entry name" value="Death"/>
    <property type="match status" value="1"/>
</dbReference>
<dbReference type="GO" id="GO:0007165">
    <property type="term" value="P:signal transduction"/>
    <property type="evidence" value="ECO:0007669"/>
    <property type="project" value="InterPro"/>
</dbReference>
<evidence type="ECO:0000313" key="4">
    <source>
        <dbReference type="EMBL" id="KAK2549955.1"/>
    </source>
</evidence>
<evidence type="ECO:0000259" key="3">
    <source>
        <dbReference type="PROSITE" id="PS50017"/>
    </source>
</evidence>
<sequence>MSVGEASDADFLHPFDDDDVFETYGPLDVEAFIDSHFSYALTGQEEQHNSDPSGIQDVRKGETELQIEGACGSKTSTLESFVGQTQVKLDGTNPILWRSELLCPDCRQILEDEMMHSQTTKCETREEVDPRRAVVSELQLSEISHDVGTCWRELGPRLKINTSKIHNLDEEYKTNRDKANALLIMWKEEKGANALVRSLAYHLKEIGVSDGQCHTCSSSQCDPTICLTVKCSLKNEVMLCEDDTGNRYLLRPVKRDDGKWDPNEKNKAVLQTVAAVVQEVEKTPEQRREDSLKRINSEVQELRQQLKKMKFDMDSTDNCMVSSTNGKNIPKNKECKNDSLVHEAKVPQQDEVHLLQSCEEQQSLCQGIFDALIKLSGEVGQLKGDNFVCISKLWNFIKEIKDQEKLFSSKIESLNSLKDNLSEDQSDELEKLAKWYKTYQKQVDGLEKFLSSLLLQRQSAKNQKLLKHRSEPPGERLLLGLSRVRSKTDSSKHSSKSQSLSELQNIGRPIISGPLCPQQMCIMDTDKKPEKGKCKSRK</sequence>
<dbReference type="EMBL" id="JARQWQ010000117">
    <property type="protein sequence ID" value="KAK2549955.1"/>
    <property type="molecule type" value="Genomic_DNA"/>
</dbReference>
<dbReference type="InterPro" id="IPR000488">
    <property type="entry name" value="Death_dom"/>
</dbReference>
<evidence type="ECO:0000256" key="2">
    <source>
        <dbReference type="SAM" id="MobiDB-lite"/>
    </source>
</evidence>
<dbReference type="PROSITE" id="PS50017">
    <property type="entry name" value="DEATH_DOMAIN"/>
    <property type="match status" value="1"/>
</dbReference>
<accession>A0AAD9PWJ0</accession>
<name>A0AAD9PWJ0_ACRCE</name>
<reference evidence="4" key="1">
    <citation type="journal article" date="2023" name="G3 (Bethesda)">
        <title>Whole genome assembly and annotation of the endangered Caribbean coral Acropora cervicornis.</title>
        <authorList>
            <person name="Selwyn J.D."/>
            <person name="Vollmer S.V."/>
        </authorList>
    </citation>
    <scope>NUCLEOTIDE SEQUENCE</scope>
    <source>
        <strain evidence="4">K2</strain>
    </source>
</reference>
<dbReference type="Proteomes" id="UP001249851">
    <property type="component" value="Unassembled WGS sequence"/>
</dbReference>
<keyword evidence="1" id="KW-0175">Coiled coil</keyword>
<feature type="region of interest" description="Disordered" evidence="2">
    <location>
        <begin position="485"/>
        <end position="504"/>
    </location>
</feature>
<feature type="coiled-coil region" evidence="1">
    <location>
        <begin position="285"/>
        <end position="312"/>
    </location>
</feature>
<proteinExistence type="predicted"/>
<comment type="caution">
    <text evidence="4">The sequence shown here is derived from an EMBL/GenBank/DDBJ whole genome shotgun (WGS) entry which is preliminary data.</text>
</comment>
<evidence type="ECO:0000313" key="5">
    <source>
        <dbReference type="Proteomes" id="UP001249851"/>
    </source>
</evidence>
<keyword evidence="5" id="KW-1185">Reference proteome</keyword>
<organism evidence="4 5">
    <name type="scientific">Acropora cervicornis</name>
    <name type="common">Staghorn coral</name>
    <dbReference type="NCBI Taxonomy" id="6130"/>
    <lineage>
        <taxon>Eukaryota</taxon>
        <taxon>Metazoa</taxon>
        <taxon>Cnidaria</taxon>
        <taxon>Anthozoa</taxon>
        <taxon>Hexacorallia</taxon>
        <taxon>Scleractinia</taxon>
        <taxon>Astrocoeniina</taxon>
        <taxon>Acroporidae</taxon>
        <taxon>Acropora</taxon>
    </lineage>
</organism>
<reference evidence="4" key="2">
    <citation type="journal article" date="2023" name="Science">
        <title>Genomic signatures of disease resistance in endangered staghorn corals.</title>
        <authorList>
            <person name="Vollmer S.V."/>
            <person name="Selwyn J.D."/>
            <person name="Despard B.A."/>
            <person name="Roesel C.L."/>
        </authorList>
    </citation>
    <scope>NUCLEOTIDE SEQUENCE</scope>
    <source>
        <strain evidence="4">K2</strain>
    </source>
</reference>
<gene>
    <name evidence="4" type="ORF">P5673_029403</name>
</gene>
<dbReference type="AlphaFoldDB" id="A0AAD9PWJ0"/>
<protein>
    <recommendedName>
        <fullName evidence="3">Death domain-containing protein</fullName>
    </recommendedName>
</protein>
<dbReference type="SUPFAM" id="SSF47986">
    <property type="entry name" value="DEATH domain"/>
    <property type="match status" value="1"/>
</dbReference>
<feature type="domain" description="Death" evidence="3">
    <location>
        <begin position="136"/>
        <end position="210"/>
    </location>
</feature>
<dbReference type="CDD" id="cd01670">
    <property type="entry name" value="Death"/>
    <property type="match status" value="1"/>
</dbReference>
<dbReference type="Gene3D" id="1.10.533.10">
    <property type="entry name" value="Death Domain, Fas"/>
    <property type="match status" value="1"/>
</dbReference>